<evidence type="ECO:0000256" key="3">
    <source>
        <dbReference type="ARBA" id="ARBA00022723"/>
    </source>
</evidence>
<keyword evidence="4" id="KW-0677">Repeat</keyword>
<comment type="caution">
    <text evidence="9">The sequence shown here is derived from an EMBL/GenBank/DDBJ whole genome shotgun (WGS) entry which is preliminary data.</text>
</comment>
<dbReference type="Proteomes" id="UP000037175">
    <property type="component" value="Unassembled WGS sequence"/>
</dbReference>
<gene>
    <name evidence="9" type="ORF">Tfer_1124</name>
</gene>
<reference evidence="10" key="1">
    <citation type="submission" date="2015-07" db="EMBL/GenBank/DDBJ databases">
        <title>Complete Genome of Thermincola ferriacetica strain Z-0001T.</title>
        <authorList>
            <person name="Lusk B."/>
            <person name="Badalamenti J.P."/>
            <person name="Parameswaran P."/>
            <person name="Bond D.R."/>
            <person name="Torres C.I."/>
        </authorList>
    </citation>
    <scope>NUCLEOTIDE SEQUENCE [LARGE SCALE GENOMIC DNA]</scope>
    <source>
        <strain evidence="10">Z-0001</strain>
    </source>
</reference>
<evidence type="ECO:0000256" key="7">
    <source>
        <dbReference type="ARBA" id="ARBA00023014"/>
    </source>
</evidence>
<evidence type="ECO:0000259" key="8">
    <source>
        <dbReference type="PROSITE" id="PS51379"/>
    </source>
</evidence>
<evidence type="ECO:0000256" key="4">
    <source>
        <dbReference type="ARBA" id="ARBA00022737"/>
    </source>
</evidence>
<organism evidence="9 10">
    <name type="scientific">Thermincola ferriacetica</name>
    <dbReference type="NCBI Taxonomy" id="281456"/>
    <lineage>
        <taxon>Bacteria</taxon>
        <taxon>Bacillati</taxon>
        <taxon>Bacillota</taxon>
        <taxon>Clostridia</taxon>
        <taxon>Eubacteriales</taxon>
        <taxon>Thermincolaceae</taxon>
        <taxon>Thermincola</taxon>
    </lineage>
</organism>
<keyword evidence="1" id="KW-0813">Transport</keyword>
<protein>
    <submittedName>
        <fullName evidence="9">4Fe-4S ferredoxin</fullName>
    </submittedName>
</protein>
<sequence length="166" mass="18297">MKQILVDVKRCLGCKSCEIACAVGHSVTKILFTAIVETHKPRKRVFVEQGNGLNFPVQCRHCEEPACVQACMAGALKKDAETGVVIHDADRCVGCWMCVMTCPFGALGQDKQGKVAVKCDRCSETGDPQCVKACPTKAIMYLPVDDFSKNRRVSYLTNIFYQEEGK</sequence>
<dbReference type="CDD" id="cd10563">
    <property type="entry name" value="CooF_like"/>
    <property type="match status" value="1"/>
</dbReference>
<proteinExistence type="predicted"/>
<dbReference type="InterPro" id="IPR017896">
    <property type="entry name" value="4Fe4S_Fe-S-bd"/>
</dbReference>
<evidence type="ECO:0000313" key="9">
    <source>
        <dbReference type="EMBL" id="KNZ70246.1"/>
    </source>
</evidence>
<evidence type="ECO:0000256" key="1">
    <source>
        <dbReference type="ARBA" id="ARBA00022448"/>
    </source>
</evidence>
<keyword evidence="10" id="KW-1185">Reference proteome</keyword>
<dbReference type="Gene3D" id="3.30.70.20">
    <property type="match status" value="2"/>
</dbReference>
<keyword evidence="2" id="KW-0004">4Fe-4S</keyword>
<evidence type="ECO:0000313" key="10">
    <source>
        <dbReference type="Proteomes" id="UP000037175"/>
    </source>
</evidence>
<keyword evidence="3" id="KW-0479">Metal-binding</keyword>
<dbReference type="InterPro" id="IPR017900">
    <property type="entry name" value="4Fe4S_Fe_S_CS"/>
</dbReference>
<evidence type="ECO:0000256" key="2">
    <source>
        <dbReference type="ARBA" id="ARBA00022485"/>
    </source>
</evidence>
<feature type="domain" description="4Fe-4S ferredoxin-type" evidence="8">
    <location>
        <begin position="113"/>
        <end position="144"/>
    </location>
</feature>
<dbReference type="AlphaFoldDB" id="A0A0L6W453"/>
<dbReference type="Pfam" id="PF13247">
    <property type="entry name" value="Fer4_11"/>
    <property type="match status" value="1"/>
</dbReference>
<feature type="domain" description="4Fe-4S ferredoxin-type" evidence="8">
    <location>
        <begin position="83"/>
        <end position="112"/>
    </location>
</feature>
<accession>A0A0L6W453</accession>
<dbReference type="SUPFAM" id="SSF54862">
    <property type="entry name" value="4Fe-4S ferredoxins"/>
    <property type="match status" value="1"/>
</dbReference>
<dbReference type="PROSITE" id="PS51379">
    <property type="entry name" value="4FE4S_FER_2"/>
    <property type="match status" value="3"/>
</dbReference>
<dbReference type="RefSeq" id="WP_052217208.1">
    <property type="nucleotide sequence ID" value="NZ_LGTE01000005.1"/>
</dbReference>
<name>A0A0L6W453_9FIRM</name>
<evidence type="ECO:0000256" key="6">
    <source>
        <dbReference type="ARBA" id="ARBA00023004"/>
    </source>
</evidence>
<keyword evidence="6" id="KW-0408">Iron</keyword>
<dbReference type="PANTHER" id="PTHR43177">
    <property type="entry name" value="PROTEIN NRFC"/>
    <property type="match status" value="1"/>
</dbReference>
<dbReference type="PROSITE" id="PS00198">
    <property type="entry name" value="4FE4S_FER_1"/>
    <property type="match status" value="1"/>
</dbReference>
<feature type="domain" description="4Fe-4S ferredoxin-type" evidence="8">
    <location>
        <begin position="2"/>
        <end position="32"/>
    </location>
</feature>
<dbReference type="GO" id="GO:0046872">
    <property type="term" value="F:metal ion binding"/>
    <property type="evidence" value="ECO:0007669"/>
    <property type="project" value="UniProtKB-KW"/>
</dbReference>
<keyword evidence="7" id="KW-0411">Iron-sulfur</keyword>
<keyword evidence="5" id="KW-0249">Electron transport</keyword>
<dbReference type="PANTHER" id="PTHR43177:SF5">
    <property type="entry name" value="ANAEROBIC DIMETHYL SULFOXIDE REDUCTASE CHAIN B-RELATED"/>
    <property type="match status" value="1"/>
</dbReference>
<dbReference type="EMBL" id="LGTE01000005">
    <property type="protein sequence ID" value="KNZ70246.1"/>
    <property type="molecule type" value="Genomic_DNA"/>
</dbReference>
<dbReference type="InterPro" id="IPR050954">
    <property type="entry name" value="ET_IronSulfur_Cluster-Binding"/>
</dbReference>
<evidence type="ECO:0000256" key="5">
    <source>
        <dbReference type="ARBA" id="ARBA00022982"/>
    </source>
</evidence>
<dbReference type="GO" id="GO:0051539">
    <property type="term" value="F:4 iron, 4 sulfur cluster binding"/>
    <property type="evidence" value="ECO:0007669"/>
    <property type="project" value="UniProtKB-KW"/>
</dbReference>